<dbReference type="InterPro" id="IPR021300">
    <property type="entry name" value="Integr_conj_element_PFL4695"/>
</dbReference>
<evidence type="ECO:0008006" key="4">
    <source>
        <dbReference type="Google" id="ProtNLM"/>
    </source>
</evidence>
<keyword evidence="1" id="KW-0732">Signal</keyword>
<dbReference type="NCBIfam" id="TIGR03765">
    <property type="entry name" value="ICE_PFL_4695"/>
    <property type="match status" value="1"/>
</dbReference>
<name>A0ABQ3B7T2_9GAMM</name>
<dbReference type="Pfam" id="PF11072">
    <property type="entry name" value="DUF2859"/>
    <property type="match status" value="1"/>
</dbReference>
<dbReference type="EMBL" id="BMYZ01000002">
    <property type="protein sequence ID" value="GGY79124.1"/>
    <property type="molecule type" value="Genomic_DNA"/>
</dbReference>
<sequence length="162" mass="17971">MKRILIAVFVIQAAACMAEPVVISDYGGHPSGVPVKPQKGDTFRYLKPVPLDERARYPMRSKLQPGYLDEPQKLSQPIKGAQPFFVISVDAFSRDWVEKNRKYLQKIGAQGLATNIASKSEFDSLASFVKPLPLVAVPMDEIAEILHFNVYPVLVTGEEVAQ</sequence>
<reference evidence="3" key="1">
    <citation type="journal article" date="2019" name="Int. J. Syst. Evol. Microbiol.">
        <title>The Global Catalogue of Microorganisms (GCM) 10K type strain sequencing project: providing services to taxonomists for standard genome sequencing and annotation.</title>
        <authorList>
            <consortium name="The Broad Institute Genomics Platform"/>
            <consortium name="The Broad Institute Genome Sequencing Center for Infectious Disease"/>
            <person name="Wu L."/>
            <person name="Ma J."/>
        </authorList>
    </citation>
    <scope>NUCLEOTIDE SEQUENCE [LARGE SCALE GENOMIC DNA]</scope>
    <source>
        <strain evidence="3">KCTC 32239</strain>
    </source>
</reference>
<organism evidence="2 3">
    <name type="scientific">Cellvibrio zantedeschiae</name>
    <dbReference type="NCBI Taxonomy" id="1237077"/>
    <lineage>
        <taxon>Bacteria</taxon>
        <taxon>Pseudomonadati</taxon>
        <taxon>Pseudomonadota</taxon>
        <taxon>Gammaproteobacteria</taxon>
        <taxon>Cellvibrionales</taxon>
        <taxon>Cellvibrionaceae</taxon>
        <taxon>Cellvibrio</taxon>
    </lineage>
</organism>
<keyword evidence="3" id="KW-1185">Reference proteome</keyword>
<accession>A0ABQ3B7T2</accession>
<comment type="caution">
    <text evidence="2">The sequence shown here is derived from an EMBL/GenBank/DDBJ whole genome shotgun (WGS) entry which is preliminary data.</text>
</comment>
<gene>
    <name evidence="2" type="ORF">GCM10011613_24900</name>
</gene>
<evidence type="ECO:0000313" key="3">
    <source>
        <dbReference type="Proteomes" id="UP000619761"/>
    </source>
</evidence>
<feature type="chain" id="PRO_5046223821" description="Integrating conjugative element protein" evidence="1">
    <location>
        <begin position="19"/>
        <end position="162"/>
    </location>
</feature>
<proteinExistence type="predicted"/>
<evidence type="ECO:0000313" key="2">
    <source>
        <dbReference type="EMBL" id="GGY79124.1"/>
    </source>
</evidence>
<feature type="signal peptide" evidence="1">
    <location>
        <begin position="1"/>
        <end position="18"/>
    </location>
</feature>
<dbReference type="RefSeq" id="WP_189419085.1">
    <property type="nucleotide sequence ID" value="NZ_BMYZ01000002.1"/>
</dbReference>
<evidence type="ECO:0000256" key="1">
    <source>
        <dbReference type="SAM" id="SignalP"/>
    </source>
</evidence>
<dbReference type="Proteomes" id="UP000619761">
    <property type="component" value="Unassembled WGS sequence"/>
</dbReference>
<protein>
    <recommendedName>
        <fullName evidence="4">Integrating conjugative element protein</fullName>
    </recommendedName>
</protein>